<evidence type="ECO:0000313" key="7">
    <source>
        <dbReference type="Proteomes" id="UP001443914"/>
    </source>
</evidence>
<accession>A0AAW1J9F0</accession>
<comment type="subcellular location">
    <subcellularLocation>
        <location evidence="1">Nucleus</location>
    </subcellularLocation>
</comment>
<dbReference type="InterPro" id="IPR001005">
    <property type="entry name" value="SANT/Myb"/>
</dbReference>
<dbReference type="CDD" id="cd00167">
    <property type="entry name" value="SANT"/>
    <property type="match status" value="1"/>
</dbReference>
<evidence type="ECO:0000313" key="6">
    <source>
        <dbReference type="EMBL" id="KAK9699630.1"/>
    </source>
</evidence>
<dbReference type="AlphaFoldDB" id="A0AAW1J9F0"/>
<protein>
    <recommendedName>
        <fullName evidence="5">Myb-like domain-containing protein</fullName>
    </recommendedName>
</protein>
<dbReference type="EMBL" id="JBDFQZ010000008">
    <property type="protein sequence ID" value="KAK9699630.1"/>
    <property type="molecule type" value="Genomic_DNA"/>
</dbReference>
<evidence type="ECO:0000256" key="1">
    <source>
        <dbReference type="ARBA" id="ARBA00004123"/>
    </source>
</evidence>
<dbReference type="PANTHER" id="PTHR43952">
    <property type="entry name" value="MYB FAMILY TRANSCRIPTION FACTOR-RELATED"/>
    <property type="match status" value="1"/>
</dbReference>
<gene>
    <name evidence="6" type="ORF">RND81_08G185800</name>
</gene>
<name>A0AAW1J9F0_SAPOF</name>
<dbReference type="Proteomes" id="UP001443914">
    <property type="component" value="Unassembled WGS sequence"/>
</dbReference>
<keyword evidence="2" id="KW-0805">Transcription regulation</keyword>
<keyword evidence="7" id="KW-1185">Reference proteome</keyword>
<proteinExistence type="predicted"/>
<evidence type="ECO:0000256" key="4">
    <source>
        <dbReference type="ARBA" id="ARBA00023242"/>
    </source>
</evidence>
<dbReference type="PROSITE" id="PS50090">
    <property type="entry name" value="MYB_LIKE"/>
    <property type="match status" value="1"/>
</dbReference>
<evidence type="ECO:0000256" key="2">
    <source>
        <dbReference type="ARBA" id="ARBA00023015"/>
    </source>
</evidence>
<dbReference type="SUPFAM" id="SSF46689">
    <property type="entry name" value="Homeodomain-like"/>
    <property type="match status" value="1"/>
</dbReference>
<dbReference type="FunFam" id="1.10.10.60:FF:000154">
    <property type="entry name" value="Transcription factor SRM1"/>
    <property type="match status" value="1"/>
</dbReference>
<dbReference type="GO" id="GO:0003700">
    <property type="term" value="F:DNA-binding transcription factor activity"/>
    <property type="evidence" value="ECO:0007669"/>
    <property type="project" value="InterPro"/>
</dbReference>
<evidence type="ECO:0000256" key="3">
    <source>
        <dbReference type="ARBA" id="ARBA00023163"/>
    </source>
</evidence>
<sequence>MDSRSVASNGSRSLWTDKQNKAFERALAVYDKDTPDRWHNIARDVRGKTAEEAKKHYEELLEDVKNIESDRVPFPDYWRI</sequence>
<dbReference type="SMART" id="SM00717">
    <property type="entry name" value="SANT"/>
    <property type="match status" value="1"/>
</dbReference>
<dbReference type="Gene3D" id="1.10.10.60">
    <property type="entry name" value="Homeodomain-like"/>
    <property type="match status" value="1"/>
</dbReference>
<evidence type="ECO:0000259" key="5">
    <source>
        <dbReference type="PROSITE" id="PS50090"/>
    </source>
</evidence>
<dbReference type="GO" id="GO:0005634">
    <property type="term" value="C:nucleus"/>
    <property type="evidence" value="ECO:0007669"/>
    <property type="project" value="UniProtKB-SubCell"/>
</dbReference>
<keyword evidence="4" id="KW-0539">Nucleus</keyword>
<dbReference type="InterPro" id="IPR009057">
    <property type="entry name" value="Homeodomain-like_sf"/>
</dbReference>
<dbReference type="PANTHER" id="PTHR43952:SF68">
    <property type="entry name" value="PROTEIN RADIALIS-LIKE 1"/>
    <property type="match status" value="1"/>
</dbReference>
<keyword evidence="3" id="KW-0804">Transcription</keyword>
<reference evidence="6" key="1">
    <citation type="submission" date="2024-03" db="EMBL/GenBank/DDBJ databases">
        <title>WGS assembly of Saponaria officinalis var. Norfolk2.</title>
        <authorList>
            <person name="Jenkins J."/>
            <person name="Shu S."/>
            <person name="Grimwood J."/>
            <person name="Barry K."/>
            <person name="Goodstein D."/>
            <person name="Schmutz J."/>
            <person name="Leebens-Mack J."/>
            <person name="Osbourn A."/>
        </authorList>
    </citation>
    <scope>NUCLEOTIDE SEQUENCE [LARGE SCALE GENOMIC DNA]</scope>
    <source>
        <strain evidence="6">JIC</strain>
    </source>
</reference>
<organism evidence="6 7">
    <name type="scientific">Saponaria officinalis</name>
    <name type="common">Common soapwort</name>
    <name type="synonym">Lychnis saponaria</name>
    <dbReference type="NCBI Taxonomy" id="3572"/>
    <lineage>
        <taxon>Eukaryota</taxon>
        <taxon>Viridiplantae</taxon>
        <taxon>Streptophyta</taxon>
        <taxon>Embryophyta</taxon>
        <taxon>Tracheophyta</taxon>
        <taxon>Spermatophyta</taxon>
        <taxon>Magnoliopsida</taxon>
        <taxon>eudicotyledons</taxon>
        <taxon>Gunneridae</taxon>
        <taxon>Pentapetalae</taxon>
        <taxon>Caryophyllales</taxon>
        <taxon>Caryophyllaceae</taxon>
        <taxon>Caryophylleae</taxon>
        <taxon>Saponaria</taxon>
    </lineage>
</organism>
<dbReference type="InterPro" id="IPR044636">
    <property type="entry name" value="RADIALIS-like"/>
</dbReference>
<feature type="domain" description="Myb-like" evidence="5">
    <location>
        <begin position="7"/>
        <end position="61"/>
    </location>
</feature>
<comment type="caution">
    <text evidence="6">The sequence shown here is derived from an EMBL/GenBank/DDBJ whole genome shotgun (WGS) entry which is preliminary data.</text>
</comment>